<dbReference type="SUPFAM" id="SSF50494">
    <property type="entry name" value="Trypsin-like serine proteases"/>
    <property type="match status" value="1"/>
</dbReference>
<name>A0A7I7JJP9_9MYCO</name>
<accession>A0A7I7JJP9</accession>
<dbReference type="AlphaFoldDB" id="A0A7I7JJP9"/>
<keyword evidence="3" id="KW-1185">Reference proteome</keyword>
<evidence type="ECO:0000256" key="1">
    <source>
        <dbReference type="SAM" id="MobiDB-lite"/>
    </source>
</evidence>
<dbReference type="Proteomes" id="UP000466997">
    <property type="component" value="Chromosome"/>
</dbReference>
<evidence type="ECO:0000313" key="2">
    <source>
        <dbReference type="EMBL" id="BBX11983.1"/>
    </source>
</evidence>
<sequence>MLGLSRAVRQIRLLDWATVHRASPLTAAIVAAVAALIASMGGPVPAAAGDQILLGGGAAIVLNDDTLCTLTAIGHDSAGRLIGFTSAHCGGPGSPVVAEGAEERGVVGTVVAADDTLVYAVIDFEPAKVKPIADYEGFGIFGLWPPEPEPAGPEPAEPEPAGSQPAADPAPASPEPAEPAPAGPEPAAPEPVPAKQACKLGRGSGLNCFDVVPAGLDSVGEKWWQPGDDGSPITIDNLLVGMVRDGSVPVAPLDQSGPGIVTFREILDDVNAKGGPGAGFGLG</sequence>
<dbReference type="InterPro" id="IPR009003">
    <property type="entry name" value="Peptidase_S1_PA"/>
</dbReference>
<feature type="compositionally biased region" description="Low complexity" evidence="1">
    <location>
        <begin position="159"/>
        <end position="170"/>
    </location>
</feature>
<dbReference type="KEGG" id="mnm:MNVM_10640"/>
<gene>
    <name evidence="2" type="ORF">MNVM_10640</name>
</gene>
<feature type="compositionally biased region" description="Pro residues" evidence="1">
    <location>
        <begin position="145"/>
        <end position="155"/>
    </location>
</feature>
<dbReference type="EMBL" id="AP022562">
    <property type="protein sequence ID" value="BBX11983.1"/>
    <property type="molecule type" value="Genomic_DNA"/>
</dbReference>
<evidence type="ECO:0000313" key="3">
    <source>
        <dbReference type="Proteomes" id="UP000466997"/>
    </source>
</evidence>
<organism evidence="2 3">
    <name type="scientific">Mycobacterium novum</name>
    <dbReference type="NCBI Taxonomy" id="2492438"/>
    <lineage>
        <taxon>Bacteria</taxon>
        <taxon>Bacillati</taxon>
        <taxon>Actinomycetota</taxon>
        <taxon>Actinomycetes</taxon>
        <taxon>Mycobacteriales</taxon>
        <taxon>Mycobacteriaceae</taxon>
        <taxon>Mycobacterium</taxon>
    </lineage>
</organism>
<feature type="compositionally biased region" description="Pro residues" evidence="1">
    <location>
        <begin position="171"/>
        <end position="192"/>
    </location>
</feature>
<feature type="region of interest" description="Disordered" evidence="1">
    <location>
        <begin position="143"/>
        <end position="196"/>
    </location>
</feature>
<protein>
    <submittedName>
        <fullName evidence="2">Peptidase</fullName>
    </submittedName>
</protein>
<proteinExistence type="predicted"/>
<reference evidence="2 3" key="1">
    <citation type="journal article" date="2019" name="Emerg. Microbes Infect.">
        <title>Comprehensive subspecies identification of 175 nontuberculous mycobacteria species based on 7547 genomic profiles.</title>
        <authorList>
            <person name="Matsumoto Y."/>
            <person name="Kinjo T."/>
            <person name="Motooka D."/>
            <person name="Nabeya D."/>
            <person name="Jung N."/>
            <person name="Uechi K."/>
            <person name="Horii T."/>
            <person name="Iida T."/>
            <person name="Fujita J."/>
            <person name="Nakamura S."/>
        </authorList>
    </citation>
    <scope>NUCLEOTIDE SEQUENCE [LARGE SCALE GENOMIC DNA]</scope>
    <source>
        <strain evidence="2 3">JCM 6391</strain>
    </source>
</reference>